<name>A0A6J8A294_MYTCO</name>
<evidence type="ECO:0000256" key="2">
    <source>
        <dbReference type="ARBA" id="ARBA00023157"/>
    </source>
</evidence>
<evidence type="ECO:0000256" key="3">
    <source>
        <dbReference type="PROSITE-ProRule" id="PRU00121"/>
    </source>
</evidence>
<dbReference type="SMART" id="SM00130">
    <property type="entry name" value="KR"/>
    <property type="match status" value="1"/>
</dbReference>
<proteinExistence type="predicted"/>
<dbReference type="OrthoDB" id="6144115at2759"/>
<evidence type="ECO:0000313" key="5">
    <source>
        <dbReference type="EMBL" id="CAC5359746.1"/>
    </source>
</evidence>
<feature type="disulfide bond" evidence="3">
    <location>
        <begin position="70"/>
        <end position="109"/>
    </location>
</feature>
<dbReference type="PRINTS" id="PR00018">
    <property type="entry name" value="KRINGLE"/>
</dbReference>
<comment type="caution">
    <text evidence="3">Lacks conserved residue(s) required for the propagation of feature annotation.</text>
</comment>
<dbReference type="Pfam" id="PF00051">
    <property type="entry name" value="Kringle"/>
    <property type="match status" value="1"/>
</dbReference>
<feature type="disulfide bond" evidence="3">
    <location>
        <begin position="98"/>
        <end position="121"/>
    </location>
</feature>
<sequence>MERLVIDVFSDVDVTETKYAIRRRENALVEDVRRDFGDHDVSFVTNNCFYNGQAKNYMGTLAVTNNNYTCQRWETHEPHDHFYTETDFPEQTIPENYCRTTPVSARPWCYTTNKYKRWEYCYINNCNCSSGRFGNNCEYECHCADQSEACEITNGKCSSGCAQGWNGFNCQTHGIADKHIHCHCKKSLESIYRNEQSQQSSRKLDWS</sequence>
<keyword evidence="1 3" id="KW-0420">Kringle</keyword>
<dbReference type="AlphaFoldDB" id="A0A6J8A294"/>
<gene>
    <name evidence="5" type="ORF">MCOR_2489</name>
</gene>
<dbReference type="InterPro" id="IPR000001">
    <property type="entry name" value="Kringle"/>
</dbReference>
<dbReference type="InterPro" id="IPR050759">
    <property type="entry name" value="Serine_protease_kringle"/>
</dbReference>
<accession>A0A6J8A294</accession>
<dbReference type="InterPro" id="IPR038178">
    <property type="entry name" value="Kringle_sf"/>
</dbReference>
<protein>
    <recommendedName>
        <fullName evidence="4">Kringle domain-containing protein</fullName>
    </recommendedName>
</protein>
<dbReference type="Proteomes" id="UP000507470">
    <property type="component" value="Unassembled WGS sequence"/>
</dbReference>
<dbReference type="EMBL" id="CACVKT020000520">
    <property type="protein sequence ID" value="CAC5359746.1"/>
    <property type="molecule type" value="Genomic_DNA"/>
</dbReference>
<keyword evidence="6" id="KW-1185">Reference proteome</keyword>
<reference evidence="5 6" key="1">
    <citation type="submission" date="2020-06" db="EMBL/GenBank/DDBJ databases">
        <authorList>
            <person name="Li R."/>
            <person name="Bekaert M."/>
        </authorList>
    </citation>
    <scope>NUCLEOTIDE SEQUENCE [LARGE SCALE GENOMIC DNA]</scope>
    <source>
        <strain evidence="6">wild</strain>
    </source>
</reference>
<evidence type="ECO:0000259" key="4">
    <source>
        <dbReference type="PROSITE" id="PS50070"/>
    </source>
</evidence>
<dbReference type="Gene3D" id="2.40.20.10">
    <property type="entry name" value="Plasminogen Kringle 4"/>
    <property type="match status" value="1"/>
</dbReference>
<feature type="domain" description="Kringle" evidence="4">
    <location>
        <begin position="50"/>
        <end position="126"/>
    </location>
</feature>
<dbReference type="CDD" id="cd00108">
    <property type="entry name" value="KR"/>
    <property type="match status" value="1"/>
</dbReference>
<dbReference type="PANTHER" id="PTHR24261:SF7">
    <property type="entry name" value="KRINGLE DOMAIN-CONTAINING PROTEIN"/>
    <property type="match status" value="1"/>
</dbReference>
<organism evidence="5 6">
    <name type="scientific">Mytilus coruscus</name>
    <name type="common">Sea mussel</name>
    <dbReference type="NCBI Taxonomy" id="42192"/>
    <lineage>
        <taxon>Eukaryota</taxon>
        <taxon>Metazoa</taxon>
        <taxon>Spiralia</taxon>
        <taxon>Lophotrochozoa</taxon>
        <taxon>Mollusca</taxon>
        <taxon>Bivalvia</taxon>
        <taxon>Autobranchia</taxon>
        <taxon>Pteriomorphia</taxon>
        <taxon>Mytilida</taxon>
        <taxon>Mytiloidea</taxon>
        <taxon>Mytilidae</taxon>
        <taxon>Mytilinae</taxon>
        <taxon>Mytilus</taxon>
    </lineage>
</organism>
<keyword evidence="2 3" id="KW-1015">Disulfide bond</keyword>
<evidence type="ECO:0000256" key="1">
    <source>
        <dbReference type="ARBA" id="ARBA00022572"/>
    </source>
</evidence>
<evidence type="ECO:0000313" key="6">
    <source>
        <dbReference type="Proteomes" id="UP000507470"/>
    </source>
</evidence>
<dbReference type="InterPro" id="IPR013806">
    <property type="entry name" value="Kringle-like"/>
</dbReference>
<dbReference type="SUPFAM" id="SSF57440">
    <property type="entry name" value="Kringle-like"/>
    <property type="match status" value="1"/>
</dbReference>
<dbReference type="PROSITE" id="PS50070">
    <property type="entry name" value="KRINGLE_2"/>
    <property type="match status" value="1"/>
</dbReference>
<dbReference type="PANTHER" id="PTHR24261">
    <property type="entry name" value="PLASMINOGEN-RELATED"/>
    <property type="match status" value="1"/>
</dbReference>